<dbReference type="GeneID" id="112552466"/>
<dbReference type="AlphaFoldDB" id="A0A8N1S601"/>
<gene>
    <name evidence="3" type="primary">LOC112552466</name>
</gene>
<protein>
    <submittedName>
        <fullName evidence="3">Uncharacterized protein LOC112552466</fullName>
    </submittedName>
</protein>
<evidence type="ECO:0000313" key="2">
    <source>
        <dbReference type="Proteomes" id="UP000504615"/>
    </source>
</evidence>
<reference evidence="3" key="1">
    <citation type="submission" date="2025-08" db="UniProtKB">
        <authorList>
            <consortium name="RefSeq"/>
        </authorList>
    </citation>
    <scope>IDENTIFICATION</scope>
</reference>
<dbReference type="Proteomes" id="UP000504615">
    <property type="component" value="Unplaced"/>
</dbReference>
<feature type="region of interest" description="Disordered" evidence="1">
    <location>
        <begin position="1"/>
        <end position="26"/>
    </location>
</feature>
<evidence type="ECO:0000313" key="3">
    <source>
        <dbReference type="RefSeq" id="XP_025073532.1"/>
    </source>
</evidence>
<name>A0A8N1S601_9HYME</name>
<organism evidence="2 3">
    <name type="scientific">Pogonomyrmex barbatus</name>
    <name type="common">red harvester ant</name>
    <dbReference type="NCBI Taxonomy" id="144034"/>
    <lineage>
        <taxon>Eukaryota</taxon>
        <taxon>Metazoa</taxon>
        <taxon>Ecdysozoa</taxon>
        <taxon>Arthropoda</taxon>
        <taxon>Hexapoda</taxon>
        <taxon>Insecta</taxon>
        <taxon>Pterygota</taxon>
        <taxon>Neoptera</taxon>
        <taxon>Endopterygota</taxon>
        <taxon>Hymenoptera</taxon>
        <taxon>Apocrita</taxon>
        <taxon>Aculeata</taxon>
        <taxon>Formicoidea</taxon>
        <taxon>Formicidae</taxon>
        <taxon>Myrmicinae</taxon>
        <taxon>Pogonomyrmex</taxon>
    </lineage>
</organism>
<accession>A0A8N1S601</accession>
<evidence type="ECO:0000256" key="1">
    <source>
        <dbReference type="SAM" id="MobiDB-lite"/>
    </source>
</evidence>
<proteinExistence type="predicted"/>
<dbReference type="RefSeq" id="XP_025073532.1">
    <property type="nucleotide sequence ID" value="XM_025217747.1"/>
</dbReference>
<sequence length="103" mass="11976">MHPQGQRRWVASFPAHDSKSSPGCKGREEIVQRSSNRSLLQFNTTGSVSCVNLIGSFLFECFQYIDRFRYIVLREMADKPWKTFGIRIYSIAKESFEEGLIHR</sequence>
<keyword evidence="2" id="KW-1185">Reference proteome</keyword>